<sequence length="648" mass="70791" precursor="true">MTLHAPLAAVLIGASWALSAAGAAPDAAFSYPPAVPLDVVARYVDSAPKAHPRLLANAATLRRLSDPAQRTPLQNALAAGVVKSARLLEEVPPVERKLEGRRLLSQSRRCLERVLTLAMAYHLTHDQRFARRCEREMLAAAAFSDWNPSHFLDVAEMTLALAIGYDWLYDELTPDARDAVRTAIVQKGVRLPWDTQHNRWVKAVNNWGQVCHAGLTAGALAVMEDEPELAARTIQNAVNNVPNSMKAFAPKGSYPEGPGYWAYGSGFNVVLVALLEDALGTDFGLSQAPGFAETGGYLAAVTGPSGMTFNYADGGSGRGPQESLFWFAQRYHHPAWLRGEPERIGAWLGKINARSVGKGDNRLLPLALLWIEDDQTPSADALPLSWSSEGETPVTIHRSGWDDATATFVGVKAGSPSASHGHMDAGSFVLDADGVRWALDLGAENYHGIESRGMNLWDRSQDSDRWTIFRQMNHSHNTLVIDDQLQRAAGRSEVVKFSDDPQNALTIVDLTETYGDQARSIRRGVRLLPWGQVLIQDELTGLKPGTHVRWGMVTPGRPESDPGADEMVLRQEEATLRMKIQSPSAAQWRLIDTEKPRNAWDSPNRNTRMVAFESIAPDSGRLTLRVLLTPGSVDAPKPEVGGKPLSAW</sequence>
<dbReference type="GO" id="GO:0016829">
    <property type="term" value="F:lyase activity"/>
    <property type="evidence" value="ECO:0007669"/>
    <property type="project" value="InterPro"/>
</dbReference>
<evidence type="ECO:0000259" key="3">
    <source>
        <dbReference type="Pfam" id="PF07940"/>
    </source>
</evidence>
<dbReference type="RefSeq" id="WP_145280837.1">
    <property type="nucleotide sequence ID" value="NZ_CP036291.1"/>
</dbReference>
<comment type="subcellular location">
    <subcellularLocation>
        <location evidence="1">Cell envelope</location>
    </subcellularLocation>
</comment>
<dbReference type="KEGG" id="pnd:Pla175_04030"/>
<feature type="signal peptide" evidence="2">
    <location>
        <begin position="1"/>
        <end position="20"/>
    </location>
</feature>
<protein>
    <submittedName>
        <fullName evidence="5">Heparinase II/III-like protein</fullName>
    </submittedName>
</protein>
<dbReference type="AlphaFoldDB" id="A0A518D6E4"/>
<dbReference type="OrthoDB" id="175534at2"/>
<dbReference type="InterPro" id="IPR008929">
    <property type="entry name" value="Chondroitin_lyas"/>
</dbReference>
<evidence type="ECO:0000256" key="2">
    <source>
        <dbReference type="SAM" id="SignalP"/>
    </source>
</evidence>
<organism evidence="5 6">
    <name type="scientific">Pirellulimonas nuda</name>
    <dbReference type="NCBI Taxonomy" id="2528009"/>
    <lineage>
        <taxon>Bacteria</taxon>
        <taxon>Pseudomonadati</taxon>
        <taxon>Planctomycetota</taxon>
        <taxon>Planctomycetia</taxon>
        <taxon>Pirellulales</taxon>
        <taxon>Lacipirellulaceae</taxon>
        <taxon>Pirellulimonas</taxon>
    </lineage>
</organism>
<dbReference type="PANTHER" id="PTHR38045">
    <property type="entry name" value="CHROMOSOME 1, WHOLE GENOME SHOTGUN SEQUENCE"/>
    <property type="match status" value="1"/>
</dbReference>
<reference evidence="5 6" key="1">
    <citation type="submission" date="2019-02" db="EMBL/GenBank/DDBJ databases">
        <title>Deep-cultivation of Planctomycetes and their phenomic and genomic characterization uncovers novel biology.</title>
        <authorList>
            <person name="Wiegand S."/>
            <person name="Jogler M."/>
            <person name="Boedeker C."/>
            <person name="Pinto D."/>
            <person name="Vollmers J."/>
            <person name="Rivas-Marin E."/>
            <person name="Kohn T."/>
            <person name="Peeters S.H."/>
            <person name="Heuer A."/>
            <person name="Rast P."/>
            <person name="Oberbeckmann S."/>
            <person name="Bunk B."/>
            <person name="Jeske O."/>
            <person name="Meyerdierks A."/>
            <person name="Storesund J.E."/>
            <person name="Kallscheuer N."/>
            <person name="Luecker S."/>
            <person name="Lage O.M."/>
            <person name="Pohl T."/>
            <person name="Merkel B.J."/>
            <person name="Hornburger P."/>
            <person name="Mueller R.-W."/>
            <person name="Bruemmer F."/>
            <person name="Labrenz M."/>
            <person name="Spormann A.M."/>
            <person name="Op den Camp H."/>
            <person name="Overmann J."/>
            <person name="Amann R."/>
            <person name="Jetten M.S.M."/>
            <person name="Mascher T."/>
            <person name="Medema M.H."/>
            <person name="Devos D.P."/>
            <person name="Kaster A.-K."/>
            <person name="Ovreas L."/>
            <person name="Rohde M."/>
            <person name="Galperin M.Y."/>
            <person name="Jogler C."/>
        </authorList>
    </citation>
    <scope>NUCLEOTIDE SEQUENCE [LARGE SCALE GENOMIC DNA]</scope>
    <source>
        <strain evidence="5 6">Pla175</strain>
    </source>
</reference>
<dbReference type="InterPro" id="IPR012480">
    <property type="entry name" value="Hepar_II_III_C"/>
</dbReference>
<evidence type="ECO:0000256" key="1">
    <source>
        <dbReference type="ARBA" id="ARBA00004196"/>
    </source>
</evidence>
<feature type="domain" description="Heparinase II N-terminal" evidence="4">
    <location>
        <begin position="113"/>
        <end position="307"/>
    </location>
</feature>
<keyword evidence="2" id="KW-0732">Signal</keyword>
<keyword evidence="6" id="KW-1185">Reference proteome</keyword>
<dbReference type="InterPro" id="IPR032518">
    <property type="entry name" value="HepII_N"/>
</dbReference>
<feature type="chain" id="PRO_5022045662" evidence="2">
    <location>
        <begin position="21"/>
        <end position="648"/>
    </location>
</feature>
<feature type="domain" description="Heparinase II/III-like C-terminal" evidence="3">
    <location>
        <begin position="405"/>
        <end position="588"/>
    </location>
</feature>
<dbReference type="Pfam" id="PF07940">
    <property type="entry name" value="Hepar_II_III_C"/>
    <property type="match status" value="1"/>
</dbReference>
<name>A0A518D6E4_9BACT</name>
<evidence type="ECO:0000313" key="6">
    <source>
        <dbReference type="Proteomes" id="UP000317429"/>
    </source>
</evidence>
<gene>
    <name evidence="5" type="ORF">Pla175_04030</name>
</gene>
<dbReference type="Pfam" id="PF16332">
    <property type="entry name" value="DUF4962"/>
    <property type="match status" value="1"/>
</dbReference>
<dbReference type="Gene3D" id="1.50.10.100">
    <property type="entry name" value="Chondroitin AC/alginate lyase"/>
    <property type="match status" value="1"/>
</dbReference>
<dbReference type="Proteomes" id="UP000317429">
    <property type="component" value="Chromosome"/>
</dbReference>
<evidence type="ECO:0000313" key="5">
    <source>
        <dbReference type="EMBL" id="QDU87048.1"/>
    </source>
</evidence>
<dbReference type="Gene3D" id="2.70.98.70">
    <property type="match status" value="1"/>
</dbReference>
<proteinExistence type="predicted"/>
<accession>A0A518D6E4</accession>
<dbReference type="PANTHER" id="PTHR38045:SF1">
    <property type="entry name" value="HEPARINASE II_III-LIKE PROTEIN"/>
    <property type="match status" value="1"/>
</dbReference>
<dbReference type="EMBL" id="CP036291">
    <property type="protein sequence ID" value="QDU87048.1"/>
    <property type="molecule type" value="Genomic_DNA"/>
</dbReference>
<dbReference type="GO" id="GO:0030313">
    <property type="term" value="C:cell envelope"/>
    <property type="evidence" value="ECO:0007669"/>
    <property type="project" value="UniProtKB-SubCell"/>
</dbReference>
<evidence type="ECO:0000259" key="4">
    <source>
        <dbReference type="Pfam" id="PF16332"/>
    </source>
</evidence>
<dbReference type="SUPFAM" id="SSF48230">
    <property type="entry name" value="Chondroitin AC/alginate lyase"/>
    <property type="match status" value="1"/>
</dbReference>